<proteinExistence type="inferred from homology"/>
<evidence type="ECO:0000256" key="6">
    <source>
        <dbReference type="ARBA" id="ARBA00023128"/>
    </source>
</evidence>
<comment type="similarity">
    <text evidence="2">Belongs to the CCDC90 family.</text>
</comment>
<evidence type="ECO:0000313" key="9">
    <source>
        <dbReference type="Proteomes" id="UP000085678"/>
    </source>
</evidence>
<dbReference type="OrthoDB" id="889336at2759"/>
<dbReference type="GO" id="GO:0031966">
    <property type="term" value="C:mitochondrial membrane"/>
    <property type="evidence" value="ECO:0007669"/>
    <property type="project" value="UniProtKB-SubCell"/>
</dbReference>
<dbReference type="Proteomes" id="UP000085678">
    <property type="component" value="Unplaced"/>
</dbReference>
<dbReference type="FunFam" id="1.20.5.340:FF:000015">
    <property type="entry name" value="Mitochondrial calcium uniporter regulator 1"/>
    <property type="match status" value="1"/>
</dbReference>
<keyword evidence="9" id="KW-1185">Reference proteome</keyword>
<evidence type="ECO:0000256" key="1">
    <source>
        <dbReference type="ARBA" id="ARBA00004325"/>
    </source>
</evidence>
<keyword evidence="7 8" id="KW-0472">Membrane</keyword>
<evidence type="ECO:0000256" key="2">
    <source>
        <dbReference type="ARBA" id="ARBA00007224"/>
    </source>
</evidence>
<evidence type="ECO:0000256" key="5">
    <source>
        <dbReference type="ARBA" id="ARBA00023054"/>
    </source>
</evidence>
<evidence type="ECO:0000256" key="7">
    <source>
        <dbReference type="ARBA" id="ARBA00023136"/>
    </source>
</evidence>
<evidence type="ECO:0000256" key="8">
    <source>
        <dbReference type="SAM" id="Phobius"/>
    </source>
</evidence>
<dbReference type="InParanoid" id="A0A1S3JPQ3"/>
<dbReference type="RefSeq" id="XP_013412337.1">
    <property type="nucleotide sequence ID" value="XM_013556883.2"/>
</dbReference>
<dbReference type="AlphaFoldDB" id="A0A1S3JPQ3"/>
<dbReference type="STRING" id="7574.A0A1S3JPQ3"/>
<dbReference type="PANTHER" id="PTHR14360">
    <property type="entry name" value="PROTEIN FMP32, MITOCHONDRIAL"/>
    <property type="match status" value="1"/>
</dbReference>
<dbReference type="Gene3D" id="1.20.5.340">
    <property type="match status" value="1"/>
</dbReference>
<dbReference type="Pfam" id="PF07798">
    <property type="entry name" value="CCDC90-like"/>
    <property type="match status" value="1"/>
</dbReference>
<sequence>MAAPSFGFCAVCKNALRKTPSRRLFSSLSHHTRQRDYAKTQRTGQSTRCLPQILPVRRDSSSVPEKEIRGNSRLVDLTPHRTFNFDTHALIKHLESSGFTSQQAEGLSSAFIQILNAQIDQQTKTMVYKGQLEITTQQIMAEISSVKKDMVILEKSEFSTLKNENEKKTLELNRLKDNMSDGFAKLQSGVKLDINLERSRSQEAHATNEKTLSRLENRIDTEVANLKTLIELYRSDYYKYVLGLCMTLIVGVVIASLRTVFSGALTPKSSQTAN</sequence>
<keyword evidence="4 8" id="KW-1133">Transmembrane helix</keyword>
<feature type="transmembrane region" description="Helical" evidence="8">
    <location>
        <begin position="237"/>
        <end position="261"/>
    </location>
</feature>
<name>A0A1S3JPQ3_LINAN</name>
<organism evidence="9 10">
    <name type="scientific">Lingula anatina</name>
    <name type="common">Brachiopod</name>
    <name type="synonym">Lingula unguis</name>
    <dbReference type="NCBI Taxonomy" id="7574"/>
    <lineage>
        <taxon>Eukaryota</taxon>
        <taxon>Metazoa</taxon>
        <taxon>Spiralia</taxon>
        <taxon>Lophotrochozoa</taxon>
        <taxon>Brachiopoda</taxon>
        <taxon>Linguliformea</taxon>
        <taxon>Lingulata</taxon>
        <taxon>Lingulida</taxon>
        <taxon>Linguloidea</taxon>
        <taxon>Lingulidae</taxon>
        <taxon>Lingula</taxon>
    </lineage>
</organism>
<evidence type="ECO:0000313" key="10">
    <source>
        <dbReference type="RefSeq" id="XP_013412337.1"/>
    </source>
</evidence>
<dbReference type="KEGG" id="lak:106175068"/>
<comment type="subcellular location">
    <subcellularLocation>
        <location evidence="1">Mitochondrion membrane</location>
    </subcellularLocation>
</comment>
<dbReference type="InterPro" id="IPR024461">
    <property type="entry name" value="CCDC90-like"/>
</dbReference>
<dbReference type="PANTHER" id="PTHR14360:SF1">
    <property type="entry name" value="PROTEIN FMP32, MITOCHONDRIAL"/>
    <property type="match status" value="1"/>
</dbReference>
<accession>A0A1S3JPQ3</accession>
<keyword evidence="6" id="KW-0496">Mitochondrion</keyword>
<reference evidence="10" key="1">
    <citation type="submission" date="2025-08" db="UniProtKB">
        <authorList>
            <consortium name="RefSeq"/>
        </authorList>
    </citation>
    <scope>IDENTIFICATION</scope>
    <source>
        <tissue evidence="10">Gonads</tissue>
    </source>
</reference>
<keyword evidence="5" id="KW-0175">Coiled coil</keyword>
<keyword evidence="3 8" id="KW-0812">Transmembrane</keyword>
<protein>
    <submittedName>
        <fullName evidence="10">Mitochondrial calcium uniporter regulator 1</fullName>
    </submittedName>
</protein>
<evidence type="ECO:0000256" key="3">
    <source>
        <dbReference type="ARBA" id="ARBA00022692"/>
    </source>
</evidence>
<dbReference type="GeneID" id="106175068"/>
<gene>
    <name evidence="10" type="primary">LOC106175068</name>
</gene>
<evidence type="ECO:0000256" key="4">
    <source>
        <dbReference type="ARBA" id="ARBA00022989"/>
    </source>
</evidence>